<evidence type="ECO:0000256" key="1">
    <source>
        <dbReference type="SAM" id="MobiDB-lite"/>
    </source>
</evidence>
<sequence length="73" mass="7594">MKAIISLALLLGLLTISCKKEVQTAPPITADTSAIDSMNINSTRPDTTGATSRNQNDSVATIKMKDSAGVSSK</sequence>
<name>A0A1M5H059_9FLAO</name>
<organism evidence="2 3">
    <name type="scientific">Chryseobacterium vrystaatense</name>
    <dbReference type="NCBI Taxonomy" id="307480"/>
    <lineage>
        <taxon>Bacteria</taxon>
        <taxon>Pseudomonadati</taxon>
        <taxon>Bacteroidota</taxon>
        <taxon>Flavobacteriia</taxon>
        <taxon>Flavobacteriales</taxon>
        <taxon>Weeksellaceae</taxon>
        <taxon>Chryseobacterium group</taxon>
        <taxon>Chryseobacterium</taxon>
    </lineage>
</organism>
<reference evidence="3" key="1">
    <citation type="submission" date="2016-11" db="EMBL/GenBank/DDBJ databases">
        <authorList>
            <person name="Varghese N."/>
            <person name="Submissions S."/>
        </authorList>
    </citation>
    <scope>NUCLEOTIDE SEQUENCE [LARGE SCALE GENOMIC DNA]</scope>
    <source>
        <strain evidence="3">YR203</strain>
    </source>
</reference>
<proteinExistence type="predicted"/>
<feature type="compositionally biased region" description="Polar residues" evidence="1">
    <location>
        <begin position="35"/>
        <end position="59"/>
    </location>
</feature>
<dbReference type="PROSITE" id="PS51257">
    <property type="entry name" value="PROKAR_LIPOPROTEIN"/>
    <property type="match status" value="1"/>
</dbReference>
<feature type="region of interest" description="Disordered" evidence="1">
    <location>
        <begin position="35"/>
        <end position="73"/>
    </location>
</feature>
<dbReference type="Proteomes" id="UP000184108">
    <property type="component" value="Unassembled WGS sequence"/>
</dbReference>
<accession>A0A1M5H059</accession>
<dbReference type="EMBL" id="FQVE01000004">
    <property type="protein sequence ID" value="SHG09391.1"/>
    <property type="molecule type" value="Genomic_DNA"/>
</dbReference>
<dbReference type="RefSeq" id="WP_073174695.1">
    <property type="nucleotide sequence ID" value="NZ_FQVE01000004.1"/>
</dbReference>
<dbReference type="AlphaFoldDB" id="A0A1M5H059"/>
<gene>
    <name evidence="2" type="ORF">SAMN02787073_3531</name>
</gene>
<evidence type="ECO:0000313" key="3">
    <source>
        <dbReference type="Proteomes" id="UP000184108"/>
    </source>
</evidence>
<protein>
    <submittedName>
        <fullName evidence="2">Uncharacterized protein</fullName>
    </submittedName>
</protein>
<evidence type="ECO:0000313" key="2">
    <source>
        <dbReference type="EMBL" id="SHG09391.1"/>
    </source>
</evidence>